<organism evidence="1 2">
    <name type="scientific">Bacillus salipaludis</name>
    <dbReference type="NCBI Taxonomy" id="2547811"/>
    <lineage>
        <taxon>Bacteria</taxon>
        <taxon>Bacillati</taxon>
        <taxon>Bacillota</taxon>
        <taxon>Bacilli</taxon>
        <taxon>Bacillales</taxon>
        <taxon>Bacillaceae</taxon>
        <taxon>Bacillus</taxon>
    </lineage>
</organism>
<proteinExistence type="predicted"/>
<evidence type="ECO:0000313" key="2">
    <source>
        <dbReference type="Proteomes" id="UP001623041"/>
    </source>
</evidence>
<protein>
    <submittedName>
        <fullName evidence="1">DUF3891 family protein</fullName>
    </submittedName>
</protein>
<dbReference type="Proteomes" id="UP001623041">
    <property type="component" value="Unassembled WGS sequence"/>
</dbReference>
<gene>
    <name evidence="1" type="ORF">ACJEBI_04610</name>
</gene>
<accession>A0ABW8RBE7</accession>
<dbReference type="InterPro" id="IPR024992">
    <property type="entry name" value="DUF3891"/>
</dbReference>
<reference evidence="1 2" key="1">
    <citation type="submission" date="2024-11" db="EMBL/GenBank/DDBJ databases">
        <authorList>
            <person name="Lucas J.A."/>
        </authorList>
    </citation>
    <scope>NUCLEOTIDE SEQUENCE [LARGE SCALE GENOMIC DNA]</scope>
    <source>
        <strain evidence="1 2">Z 5.4</strain>
    </source>
</reference>
<keyword evidence="2" id="KW-1185">Reference proteome</keyword>
<dbReference type="RefSeq" id="WP_406579455.1">
    <property type="nucleotide sequence ID" value="NZ_JBJHQH010000003.1"/>
</dbReference>
<dbReference type="Pfam" id="PF13030">
    <property type="entry name" value="DUF3891"/>
    <property type="match status" value="1"/>
</dbReference>
<dbReference type="EMBL" id="JBJHQH010000003">
    <property type="protein sequence ID" value="MFK9090761.1"/>
    <property type="molecule type" value="Genomic_DNA"/>
</dbReference>
<name>A0ABW8RBE7_9BACI</name>
<comment type="caution">
    <text evidence="1">The sequence shown here is derived from an EMBL/GenBank/DDBJ whole genome shotgun (WGS) entry which is preliminary data.</text>
</comment>
<sequence length="267" mass="31524">MFVSKHDNEIWLVDQYHHSLQAGEVASRWGNEEFSAPSQSLITAVEKHDIGWVEPDKEILFNEETGRPINFININVKQHVQFYSNGYKKILEMDPYAGMLIGMHWIGLYTSRFGYDPTFTYNIPDDLKDFMQNVVIETQKEWVDVKMNFWKYNEKRSKFEDKIWIDYEFLQLMDRMSQLVSLNRHQDQAEAILGPVRKNQNCEGIHIAVQLPGDGSVVVEPFPFKEEFETSVKVRKIPDRKYESHEELSQEIANAPYEVIKWKIRKK</sequence>
<evidence type="ECO:0000313" key="1">
    <source>
        <dbReference type="EMBL" id="MFK9090761.1"/>
    </source>
</evidence>